<protein>
    <submittedName>
        <fullName evidence="3">Uncharacterized protein</fullName>
    </submittedName>
</protein>
<name>A0A9P4INW6_9PEZI</name>
<dbReference type="EMBL" id="ML978122">
    <property type="protein sequence ID" value="KAF2102964.1"/>
    <property type="molecule type" value="Genomic_DNA"/>
</dbReference>
<evidence type="ECO:0000256" key="2">
    <source>
        <dbReference type="SAM" id="MobiDB-lite"/>
    </source>
</evidence>
<evidence type="ECO:0000256" key="1">
    <source>
        <dbReference type="SAM" id="Coils"/>
    </source>
</evidence>
<accession>A0A9P4INW6</accession>
<evidence type="ECO:0000313" key="3">
    <source>
        <dbReference type="EMBL" id="KAF2102964.1"/>
    </source>
</evidence>
<reference evidence="3" key="1">
    <citation type="journal article" date="2020" name="Stud. Mycol.">
        <title>101 Dothideomycetes genomes: a test case for predicting lifestyles and emergence of pathogens.</title>
        <authorList>
            <person name="Haridas S."/>
            <person name="Albert R."/>
            <person name="Binder M."/>
            <person name="Bloem J."/>
            <person name="Labutti K."/>
            <person name="Salamov A."/>
            <person name="Andreopoulos B."/>
            <person name="Baker S."/>
            <person name="Barry K."/>
            <person name="Bills G."/>
            <person name="Bluhm B."/>
            <person name="Cannon C."/>
            <person name="Castanera R."/>
            <person name="Culley D."/>
            <person name="Daum C."/>
            <person name="Ezra D."/>
            <person name="Gonzalez J."/>
            <person name="Henrissat B."/>
            <person name="Kuo A."/>
            <person name="Liang C."/>
            <person name="Lipzen A."/>
            <person name="Lutzoni F."/>
            <person name="Magnuson J."/>
            <person name="Mondo S."/>
            <person name="Nolan M."/>
            <person name="Ohm R."/>
            <person name="Pangilinan J."/>
            <person name="Park H.-J."/>
            <person name="Ramirez L."/>
            <person name="Alfaro M."/>
            <person name="Sun H."/>
            <person name="Tritt A."/>
            <person name="Yoshinaga Y."/>
            <person name="Zwiers L.-H."/>
            <person name="Turgeon B."/>
            <person name="Goodwin S."/>
            <person name="Spatafora J."/>
            <person name="Crous P."/>
            <person name="Grigoriev I."/>
        </authorList>
    </citation>
    <scope>NUCLEOTIDE SEQUENCE</scope>
    <source>
        <strain evidence="3">CBS 133067</strain>
    </source>
</reference>
<dbReference type="AlphaFoldDB" id="A0A9P4INW6"/>
<feature type="coiled-coil region" evidence="1">
    <location>
        <begin position="211"/>
        <end position="245"/>
    </location>
</feature>
<dbReference type="Proteomes" id="UP000799772">
    <property type="component" value="Unassembled WGS sequence"/>
</dbReference>
<sequence length="306" mass="34975">MNPSTMNTLTKMARDSSTPSLKPPLVAGNVKIINISASGKIQQIVISRKKLIDFSRWAEEELEGIPMRPMVELRLPHPVVPAALAIVVNWMNKVWGKRPTTPIAISDIQDINYDKALLVYQIIHMFDIKARAVTTDLYPWFTSFFKEGNKLTAYQIWNTWHTFRPNISIVSNMTRSVARRGWDDFPADEQVKLEELGEKEPEFLEQVHEHEQKYMEYLERVEKRAQRAEAKAKREEQQAKWAAKQARHQAYQGKKQAVVGDQHERRALAADGQQLLSDKDAFHVMRGGVAFATIVEPKSKTVAEAA</sequence>
<keyword evidence="1" id="KW-0175">Coiled coil</keyword>
<evidence type="ECO:0000313" key="4">
    <source>
        <dbReference type="Proteomes" id="UP000799772"/>
    </source>
</evidence>
<keyword evidence="4" id="KW-1185">Reference proteome</keyword>
<proteinExistence type="predicted"/>
<comment type="caution">
    <text evidence="3">The sequence shown here is derived from an EMBL/GenBank/DDBJ whole genome shotgun (WGS) entry which is preliminary data.</text>
</comment>
<feature type="region of interest" description="Disordered" evidence="2">
    <location>
        <begin position="1"/>
        <end position="20"/>
    </location>
</feature>
<organism evidence="3 4">
    <name type="scientific">Rhizodiscina lignyota</name>
    <dbReference type="NCBI Taxonomy" id="1504668"/>
    <lineage>
        <taxon>Eukaryota</taxon>
        <taxon>Fungi</taxon>
        <taxon>Dikarya</taxon>
        <taxon>Ascomycota</taxon>
        <taxon>Pezizomycotina</taxon>
        <taxon>Dothideomycetes</taxon>
        <taxon>Pleosporomycetidae</taxon>
        <taxon>Aulographales</taxon>
        <taxon>Rhizodiscinaceae</taxon>
        <taxon>Rhizodiscina</taxon>
    </lineage>
</organism>
<gene>
    <name evidence="3" type="ORF">NA57DRAFT_71948</name>
</gene>